<evidence type="ECO:0000256" key="1">
    <source>
        <dbReference type="SAM" id="Phobius"/>
    </source>
</evidence>
<dbReference type="Proteomes" id="UP000027439">
    <property type="component" value="Unassembled WGS sequence"/>
</dbReference>
<reference evidence="2" key="1">
    <citation type="journal article" date="2014" name="Int. J. Syst. Evol. Microbiol.">
        <title>Complete genome of a new Firmicutes species belonging to the dominant human colonic microbiota ('Ruminococcus bicirculans') reveals two chromosomes and a selective capacity to utilize plant glucans.</title>
        <authorList>
            <consortium name="NISC Comparative Sequencing Program"/>
            <person name="Wegmann U."/>
            <person name="Louis P."/>
            <person name="Goesmann A."/>
            <person name="Henrissat B."/>
            <person name="Duncan S.H."/>
            <person name="Flint H.J."/>
        </authorList>
    </citation>
    <scope>NUCLEOTIDE SEQUENCE</scope>
    <source>
        <strain evidence="2">CGMCC 1.11013</strain>
    </source>
</reference>
<evidence type="ECO:0000313" key="4">
    <source>
        <dbReference type="Proteomes" id="UP000027439"/>
    </source>
</evidence>
<dbReference type="EMBL" id="BMEG01000003">
    <property type="protein sequence ID" value="GGD67825.1"/>
    <property type="molecule type" value="Genomic_DNA"/>
</dbReference>
<dbReference type="AlphaFoldDB" id="A0A069P9E7"/>
<dbReference type="Proteomes" id="UP000597138">
    <property type="component" value="Unassembled WGS sequence"/>
</dbReference>
<comment type="caution">
    <text evidence="3">The sequence shown here is derived from an EMBL/GenBank/DDBJ whole genome shotgun (WGS) entry which is preliminary data.</text>
</comment>
<keyword evidence="1" id="KW-0812">Transmembrane</keyword>
<evidence type="ECO:0000313" key="2">
    <source>
        <dbReference type="EMBL" id="GGD67825.1"/>
    </source>
</evidence>
<dbReference type="STRING" id="1071679.BG57_01245"/>
<keyword evidence="5" id="KW-1185">Reference proteome</keyword>
<dbReference type="Pfam" id="PF07254">
    <property type="entry name" value="Cpta_toxin"/>
    <property type="match status" value="1"/>
</dbReference>
<reference evidence="3 4" key="2">
    <citation type="submission" date="2014-03" db="EMBL/GenBank/DDBJ databases">
        <title>Draft Genome Sequences of Four Burkholderia Strains.</title>
        <authorList>
            <person name="Liu X.Y."/>
            <person name="Li C.X."/>
            <person name="Xu J.H."/>
        </authorList>
    </citation>
    <scope>NUCLEOTIDE SEQUENCE [LARGE SCALE GENOMIC DNA]</scope>
    <source>
        <strain evidence="3 4">R27</strain>
    </source>
</reference>
<reference evidence="5" key="3">
    <citation type="journal article" date="2019" name="Int. J. Syst. Evol. Microbiol.">
        <title>The Global Catalogue of Microorganisms (GCM) 10K type strain sequencing project: providing services to taxonomists for standard genome sequencing and annotation.</title>
        <authorList>
            <consortium name="The Broad Institute Genomics Platform"/>
            <consortium name="The Broad Institute Genome Sequencing Center for Infectious Disease"/>
            <person name="Wu L."/>
            <person name="Ma J."/>
        </authorList>
    </citation>
    <scope>NUCLEOTIDE SEQUENCE [LARGE SCALE GENOMIC DNA]</scope>
    <source>
        <strain evidence="5">CGMCC 1.11013</strain>
    </source>
</reference>
<proteinExistence type="predicted"/>
<name>A0A069P9E7_9BURK</name>
<dbReference type="InterPro" id="IPR009883">
    <property type="entry name" value="YgfX"/>
</dbReference>
<reference evidence="2" key="4">
    <citation type="submission" date="2024-05" db="EMBL/GenBank/DDBJ databases">
        <authorList>
            <person name="Sun Q."/>
            <person name="Zhou Y."/>
        </authorList>
    </citation>
    <scope>NUCLEOTIDE SEQUENCE</scope>
    <source>
        <strain evidence="2">CGMCC 1.11013</strain>
    </source>
</reference>
<keyword evidence="1" id="KW-0472">Membrane</keyword>
<feature type="transmembrane region" description="Helical" evidence="1">
    <location>
        <begin position="26"/>
        <end position="43"/>
    </location>
</feature>
<evidence type="ECO:0000313" key="5">
    <source>
        <dbReference type="Proteomes" id="UP000597138"/>
    </source>
</evidence>
<dbReference type="EMBL" id="JFHE01000001">
    <property type="protein sequence ID" value="KDR37273.1"/>
    <property type="molecule type" value="Genomic_DNA"/>
</dbReference>
<feature type="transmembrane region" description="Helical" evidence="1">
    <location>
        <begin position="49"/>
        <end position="70"/>
    </location>
</feature>
<accession>A0A069P9E7</accession>
<dbReference type="eggNOG" id="ENOG502ZM2R">
    <property type="taxonomic scope" value="Bacteria"/>
</dbReference>
<evidence type="ECO:0008006" key="6">
    <source>
        <dbReference type="Google" id="ProtNLM"/>
    </source>
</evidence>
<organism evidence="3 4">
    <name type="scientific">Caballeronia grimmiae</name>
    <dbReference type="NCBI Taxonomy" id="1071679"/>
    <lineage>
        <taxon>Bacteria</taxon>
        <taxon>Pseudomonadati</taxon>
        <taxon>Pseudomonadota</taxon>
        <taxon>Betaproteobacteria</taxon>
        <taxon>Burkholderiales</taxon>
        <taxon>Burkholderiaceae</taxon>
        <taxon>Caballeronia</taxon>
    </lineage>
</organism>
<protein>
    <recommendedName>
        <fullName evidence="6">Lipoprotein</fullName>
    </recommendedName>
</protein>
<keyword evidence="1" id="KW-1133">Transmembrane helix</keyword>
<dbReference type="OrthoDB" id="9034589at2"/>
<sequence length="154" mass="16282">MTGAQQHRPHREAGNLPRIPVRPSRFVLAALVVFIAIAGAAVFECIAGHFGAFDGTVAALVVAALLGVAASRWRRRQPAAIALHADGLTVWGRAGGARYFSIIGCAQWGGRLLALTLSSGKNRPRTLLVAADAVDSDTFRQLAVRARRAASAYL</sequence>
<dbReference type="RefSeq" id="WP_052005549.1">
    <property type="nucleotide sequence ID" value="NZ_BMEG01000003.1"/>
</dbReference>
<gene>
    <name evidence="3" type="ORF">BG57_01245</name>
    <name evidence="2" type="ORF">GCM10010985_22840</name>
</gene>
<evidence type="ECO:0000313" key="3">
    <source>
        <dbReference type="EMBL" id="KDR37273.1"/>
    </source>
</evidence>